<evidence type="ECO:0000313" key="2">
    <source>
        <dbReference type="EMBL" id="CBX99179.1"/>
    </source>
</evidence>
<keyword evidence="3" id="KW-1185">Reference proteome</keyword>
<dbReference type="Proteomes" id="UP000002668">
    <property type="component" value="Genome"/>
</dbReference>
<gene>
    <name evidence="2" type="ORF">LEMA_uP084180.1</name>
</gene>
<organism evidence="2 3">
    <name type="scientific">Leptosphaeria maculans (strain JN3 / isolate v23.1.3 / race Av1-4-5-6-7-8)</name>
    <name type="common">Blackleg fungus</name>
    <name type="synonym">Phoma lingam</name>
    <dbReference type="NCBI Taxonomy" id="985895"/>
    <lineage>
        <taxon>Eukaryota</taxon>
        <taxon>Fungi</taxon>
        <taxon>Dikarya</taxon>
        <taxon>Ascomycota</taxon>
        <taxon>Pezizomycotina</taxon>
        <taxon>Dothideomycetes</taxon>
        <taxon>Pleosporomycetidae</taxon>
        <taxon>Pleosporales</taxon>
        <taxon>Pleosporineae</taxon>
        <taxon>Leptosphaeriaceae</taxon>
        <taxon>Plenodomus</taxon>
        <taxon>Plenodomus lingam/Leptosphaeria maculans species complex</taxon>
    </lineage>
</organism>
<feature type="compositionally biased region" description="Low complexity" evidence="1">
    <location>
        <begin position="22"/>
        <end position="44"/>
    </location>
</feature>
<proteinExistence type="predicted"/>
<evidence type="ECO:0000313" key="3">
    <source>
        <dbReference type="Proteomes" id="UP000002668"/>
    </source>
</evidence>
<dbReference type="InParanoid" id="E5A6D4"/>
<dbReference type="EMBL" id="FP929135">
    <property type="protein sequence ID" value="CBX99179.1"/>
    <property type="molecule type" value="Genomic_DNA"/>
</dbReference>
<sequence>MSPQPLPTRTGLPSSPRPTLPSTPTSPKANTTTPTPSSSTTTLIPTSDLIFINATIPLSPTGATEARGRG</sequence>
<evidence type="ECO:0000256" key="1">
    <source>
        <dbReference type="SAM" id="MobiDB-lite"/>
    </source>
</evidence>
<name>E5A6D4_LEPMJ</name>
<dbReference type="VEuPathDB" id="FungiDB:LEMA_uP084180.1"/>
<reference evidence="3" key="1">
    <citation type="journal article" date="2011" name="Nat. Commun.">
        <title>Effector diversification within compartments of the Leptosphaeria maculans genome affected by Repeat-Induced Point mutations.</title>
        <authorList>
            <person name="Rouxel T."/>
            <person name="Grandaubert J."/>
            <person name="Hane J.K."/>
            <person name="Hoede C."/>
            <person name="van de Wouw A.P."/>
            <person name="Couloux A."/>
            <person name="Dominguez V."/>
            <person name="Anthouard V."/>
            <person name="Bally P."/>
            <person name="Bourras S."/>
            <person name="Cozijnsen A.J."/>
            <person name="Ciuffetti L.M."/>
            <person name="Degrave A."/>
            <person name="Dilmaghani A."/>
            <person name="Duret L."/>
            <person name="Fudal I."/>
            <person name="Goodwin S.B."/>
            <person name="Gout L."/>
            <person name="Glaser N."/>
            <person name="Linglin J."/>
            <person name="Kema G.H.J."/>
            <person name="Lapalu N."/>
            <person name="Lawrence C.B."/>
            <person name="May K."/>
            <person name="Meyer M."/>
            <person name="Ollivier B."/>
            <person name="Poulain J."/>
            <person name="Schoch C.L."/>
            <person name="Simon A."/>
            <person name="Spatafora J.W."/>
            <person name="Stachowiak A."/>
            <person name="Turgeon B.G."/>
            <person name="Tyler B.M."/>
            <person name="Vincent D."/>
            <person name="Weissenbach J."/>
            <person name="Amselem J."/>
            <person name="Quesneville H."/>
            <person name="Oliver R.P."/>
            <person name="Wincker P."/>
            <person name="Balesdent M.-H."/>
            <person name="Howlett B.J."/>
        </authorList>
    </citation>
    <scope>NUCLEOTIDE SEQUENCE [LARGE SCALE GENOMIC DNA]</scope>
    <source>
        <strain evidence="3">JN3 / isolate v23.1.3 / race Av1-4-5-6-7-8</strain>
    </source>
</reference>
<feature type="region of interest" description="Disordered" evidence="1">
    <location>
        <begin position="1"/>
        <end position="44"/>
    </location>
</feature>
<dbReference type="AlphaFoldDB" id="E5A6D4"/>
<protein>
    <submittedName>
        <fullName evidence="2">Uncharacterized protein</fullName>
    </submittedName>
</protein>
<dbReference type="HOGENOM" id="CLU_2758253_0_0_1"/>
<accession>E5A6D4</accession>